<dbReference type="Proteomes" id="UP000325690">
    <property type="component" value="Unassembled WGS sequence"/>
</dbReference>
<keyword evidence="2" id="KW-1185">Reference proteome</keyword>
<name>A0A5N5V0C4_MYCPH</name>
<organism evidence="1 2">
    <name type="scientific">Mycolicibacterium phlei DSM 43239 = CCUG 21000</name>
    <dbReference type="NCBI Taxonomy" id="1226750"/>
    <lineage>
        <taxon>Bacteria</taxon>
        <taxon>Bacillati</taxon>
        <taxon>Actinomycetota</taxon>
        <taxon>Actinomycetes</taxon>
        <taxon>Mycobacteriales</taxon>
        <taxon>Mycobacteriaceae</taxon>
        <taxon>Mycolicibacterium</taxon>
    </lineage>
</organism>
<dbReference type="EMBL" id="ANBP01000016">
    <property type="protein sequence ID" value="KAB7755342.1"/>
    <property type="molecule type" value="Genomic_DNA"/>
</dbReference>
<dbReference type="AlphaFoldDB" id="A0A5N5V0C4"/>
<proteinExistence type="predicted"/>
<accession>A0A5N5V0C4</accession>
<evidence type="ECO:0000313" key="2">
    <source>
        <dbReference type="Proteomes" id="UP000325690"/>
    </source>
</evidence>
<sequence length="34" mass="3679">MSQTVRLVGDAVRMNVAAAIRTRRRGYTGWDGGG</sequence>
<gene>
    <name evidence="1" type="ORF">MPHL21000_13170</name>
</gene>
<reference evidence="1 2" key="1">
    <citation type="submission" date="2012-10" db="EMBL/GenBank/DDBJ databases">
        <title>The draft sequence of the Mycobacterium pheli genome.</title>
        <authorList>
            <person name="Pettersson B.M.F."/>
            <person name="Das S."/>
            <person name="Dasgupta S."/>
            <person name="Bhattacharya A."/>
            <person name="Kirsebom L.A."/>
        </authorList>
    </citation>
    <scope>NUCLEOTIDE SEQUENCE [LARGE SCALE GENOMIC DNA]</scope>
    <source>
        <strain evidence="1 2">CCUG 21000</strain>
    </source>
</reference>
<evidence type="ECO:0000313" key="1">
    <source>
        <dbReference type="EMBL" id="KAB7755342.1"/>
    </source>
</evidence>
<protein>
    <submittedName>
        <fullName evidence="1">Uncharacterized protein</fullName>
    </submittedName>
</protein>
<comment type="caution">
    <text evidence="1">The sequence shown here is derived from an EMBL/GenBank/DDBJ whole genome shotgun (WGS) entry which is preliminary data.</text>
</comment>